<protein>
    <recommendedName>
        <fullName evidence="1">Reverse transcriptase zinc-binding domain-containing protein</fullName>
    </recommendedName>
</protein>
<dbReference type="Gene3D" id="1.25.40.10">
    <property type="entry name" value="Tetratricopeptide repeat domain"/>
    <property type="match status" value="1"/>
</dbReference>
<dbReference type="InterPro" id="IPR011990">
    <property type="entry name" value="TPR-like_helical_dom_sf"/>
</dbReference>
<reference evidence="2 3" key="1">
    <citation type="journal article" date="2018" name="PLoS Genet.">
        <title>Population sequencing reveals clonal diversity and ancestral inbreeding in the grapevine cultivar Chardonnay.</title>
        <authorList>
            <person name="Roach M.J."/>
            <person name="Johnson D.L."/>
            <person name="Bohlmann J."/>
            <person name="van Vuuren H.J."/>
            <person name="Jones S.J."/>
            <person name="Pretorius I.S."/>
            <person name="Schmidt S.A."/>
            <person name="Borneman A.R."/>
        </authorList>
    </citation>
    <scope>NUCLEOTIDE SEQUENCE [LARGE SCALE GENOMIC DNA]</scope>
    <source>
        <strain evidence="3">cv. Chardonnay</strain>
        <tissue evidence="2">Leaf</tissue>
    </source>
</reference>
<gene>
    <name evidence="2" type="ORF">CK203_052085</name>
</gene>
<feature type="domain" description="Reverse transcriptase zinc-binding" evidence="1">
    <location>
        <begin position="377"/>
        <end position="461"/>
    </location>
</feature>
<accession>A0A438GR50</accession>
<dbReference type="EMBL" id="QGNW01000366">
    <property type="protein sequence ID" value="RVW74648.1"/>
    <property type="molecule type" value="Genomic_DNA"/>
</dbReference>
<dbReference type="InterPro" id="IPR026960">
    <property type="entry name" value="RVT-Znf"/>
</dbReference>
<organism evidence="2 3">
    <name type="scientific">Vitis vinifera</name>
    <name type="common">Grape</name>
    <dbReference type="NCBI Taxonomy" id="29760"/>
    <lineage>
        <taxon>Eukaryota</taxon>
        <taxon>Viridiplantae</taxon>
        <taxon>Streptophyta</taxon>
        <taxon>Embryophyta</taxon>
        <taxon>Tracheophyta</taxon>
        <taxon>Spermatophyta</taxon>
        <taxon>Magnoliopsida</taxon>
        <taxon>eudicotyledons</taxon>
        <taxon>Gunneridae</taxon>
        <taxon>Pentapetalae</taxon>
        <taxon>rosids</taxon>
        <taxon>Vitales</taxon>
        <taxon>Vitaceae</taxon>
        <taxon>Viteae</taxon>
        <taxon>Vitis</taxon>
    </lineage>
</organism>
<name>A0A438GR50_VITVI</name>
<evidence type="ECO:0000259" key="1">
    <source>
        <dbReference type="Pfam" id="PF13966"/>
    </source>
</evidence>
<proteinExistence type="predicted"/>
<dbReference type="PANTHER" id="PTHR47337">
    <property type="entry name" value="TETRATRICOPEPTIDE REPEAT (TPR)-LIKE SUPERFAMILY PROTEIN"/>
    <property type="match status" value="1"/>
</dbReference>
<sequence length="476" mass="53977">MHILQLIILISQIKVNSIAIVRMKFMDGYSPLDQSVNFSPAGGAFTSNMEQVCAYELSLQRHPLLWVLRRFPKFNLIKLSGGGINTRRNQLPNILDLSEWDKLFIQLPVCLIILASQTSMHISSHVLSFYEQQNMWQNFYCDAMQWSQLVIYIFNLQVGQWDCKDRQKFLKDEYSFRCECSGCSELNVSDLVLNAFRCVNPDCFGTVLDSCVIKYENEKFERFQGVPQDCISEPHLQLKNDGIREVAHQAFANSSFRAAPGYCLHCGAYRDLEASHATVGEAGIYISRYSLHESLDLGLPLGAPHKSVAVRDGVEERMRKRLALWKRQFISKGGENHSHSEHFDGGGGESPFAPSRKEAFVGMEDRVLWNAYKNGIFSVKSLYNTLDSSGAVPFPWRIIWSPCVPTKVGFFCLGSFLGKGSNPRSTQKRGWILANRCFLCCDEEETINHILIHCPKARVLWNLVFMLVLIGPSAYG</sequence>
<evidence type="ECO:0000313" key="2">
    <source>
        <dbReference type="EMBL" id="RVW74648.1"/>
    </source>
</evidence>
<evidence type="ECO:0000313" key="3">
    <source>
        <dbReference type="Proteomes" id="UP000288805"/>
    </source>
</evidence>
<dbReference type="PANTHER" id="PTHR47337:SF1">
    <property type="entry name" value="TETRATRICOPEPTIDE REPEAT (TPR)-LIKE SUPERFAMILY PROTEIN"/>
    <property type="match status" value="1"/>
</dbReference>
<comment type="caution">
    <text evidence="2">The sequence shown here is derived from an EMBL/GenBank/DDBJ whole genome shotgun (WGS) entry which is preliminary data.</text>
</comment>
<dbReference type="AlphaFoldDB" id="A0A438GR50"/>
<dbReference type="Pfam" id="PF13966">
    <property type="entry name" value="zf-RVT"/>
    <property type="match status" value="1"/>
</dbReference>
<dbReference type="Proteomes" id="UP000288805">
    <property type="component" value="Unassembled WGS sequence"/>
</dbReference>